<proteinExistence type="predicted"/>
<name>A0ACB0XZA0_MELEN</name>
<reference evidence="1" key="1">
    <citation type="submission" date="2023-11" db="EMBL/GenBank/DDBJ databases">
        <authorList>
            <person name="Poullet M."/>
        </authorList>
    </citation>
    <scope>NUCLEOTIDE SEQUENCE</scope>
    <source>
        <strain evidence="1">E1834</strain>
    </source>
</reference>
<dbReference type="Proteomes" id="UP001497535">
    <property type="component" value="Unassembled WGS sequence"/>
</dbReference>
<accession>A0ACB0XZA0</accession>
<sequence>MRNSVKHNKQQNKVQEASKDLTSGGGVESSVEPQIQKNEEITKKNTSKGNGKKFNKSEYMKIYRQNNKEKNREYFRNYYKNNKEKWKEYDRKCIQNEEKKRESFRNYYQNNREKKR</sequence>
<protein>
    <submittedName>
        <fullName evidence="1">Uncharacterized protein</fullName>
    </submittedName>
</protein>
<evidence type="ECO:0000313" key="2">
    <source>
        <dbReference type="Proteomes" id="UP001497535"/>
    </source>
</evidence>
<comment type="caution">
    <text evidence="1">The sequence shown here is derived from an EMBL/GenBank/DDBJ whole genome shotgun (WGS) entry which is preliminary data.</text>
</comment>
<dbReference type="EMBL" id="CAVMJV010000004">
    <property type="protein sequence ID" value="CAK5024619.1"/>
    <property type="molecule type" value="Genomic_DNA"/>
</dbReference>
<keyword evidence="2" id="KW-1185">Reference proteome</keyword>
<gene>
    <name evidence="1" type="ORF">MENTE1834_LOCUS5551</name>
</gene>
<organism evidence="1 2">
    <name type="scientific">Meloidogyne enterolobii</name>
    <name type="common">Root-knot nematode worm</name>
    <name type="synonym">Meloidogyne mayaguensis</name>
    <dbReference type="NCBI Taxonomy" id="390850"/>
    <lineage>
        <taxon>Eukaryota</taxon>
        <taxon>Metazoa</taxon>
        <taxon>Ecdysozoa</taxon>
        <taxon>Nematoda</taxon>
        <taxon>Chromadorea</taxon>
        <taxon>Rhabditida</taxon>
        <taxon>Tylenchina</taxon>
        <taxon>Tylenchomorpha</taxon>
        <taxon>Tylenchoidea</taxon>
        <taxon>Meloidogynidae</taxon>
        <taxon>Meloidogyninae</taxon>
        <taxon>Meloidogyne</taxon>
    </lineage>
</organism>
<evidence type="ECO:0000313" key="1">
    <source>
        <dbReference type="EMBL" id="CAK5024619.1"/>
    </source>
</evidence>